<dbReference type="KEGG" id="lit:FPZ52_10210"/>
<proteinExistence type="predicted"/>
<gene>
    <name evidence="1" type="ORF">FPZ52_10210</name>
</gene>
<dbReference type="EMBL" id="CP042261">
    <property type="protein sequence ID" value="QDY69952.1"/>
    <property type="molecule type" value="Genomic_DNA"/>
</dbReference>
<name>A0A5B8IV09_9RHOB</name>
<keyword evidence="2" id="KW-1185">Reference proteome</keyword>
<sequence>MPRHIIDTPPLRSGERVRAYLRIARREHSFPERQAIFRNAGKSATTKRIKEFLRIERGKTA</sequence>
<organism evidence="1 2">
    <name type="scientific">Qingshengfaniella alkalisoli</name>
    <dbReference type="NCBI Taxonomy" id="2599296"/>
    <lineage>
        <taxon>Bacteria</taxon>
        <taxon>Pseudomonadati</taxon>
        <taxon>Pseudomonadota</taxon>
        <taxon>Alphaproteobacteria</taxon>
        <taxon>Rhodobacterales</taxon>
        <taxon>Paracoccaceae</taxon>
        <taxon>Qingshengfaniella</taxon>
    </lineage>
</organism>
<accession>A0A5B8IV09</accession>
<reference evidence="1 2" key="1">
    <citation type="submission" date="2019-07" db="EMBL/GenBank/DDBJ databases">
        <title>Litoreibacter alkalisoli sp. nov., isolated from saline-alkaline soil.</title>
        <authorList>
            <person name="Wang S."/>
            <person name="Xu L."/>
            <person name="Xing Y.-T."/>
            <person name="Sun J.-Q."/>
        </authorList>
    </citation>
    <scope>NUCLEOTIDE SEQUENCE [LARGE SCALE GENOMIC DNA]</scope>
    <source>
        <strain evidence="1 2">LN3S51</strain>
    </source>
</reference>
<dbReference type="RefSeq" id="WP_146365328.1">
    <property type="nucleotide sequence ID" value="NZ_CP042261.1"/>
</dbReference>
<evidence type="ECO:0000313" key="2">
    <source>
        <dbReference type="Proteomes" id="UP000318483"/>
    </source>
</evidence>
<evidence type="ECO:0000313" key="1">
    <source>
        <dbReference type="EMBL" id="QDY69952.1"/>
    </source>
</evidence>
<dbReference type="AlphaFoldDB" id="A0A5B8IV09"/>
<dbReference type="OrthoDB" id="7644839at2"/>
<protein>
    <submittedName>
        <fullName evidence="1">Uncharacterized protein</fullName>
    </submittedName>
</protein>
<dbReference type="Proteomes" id="UP000318483">
    <property type="component" value="Chromosome"/>
</dbReference>